<feature type="transmembrane region" description="Helical" evidence="5">
    <location>
        <begin position="150"/>
        <end position="170"/>
    </location>
</feature>
<evidence type="ECO:0000259" key="6">
    <source>
        <dbReference type="Pfam" id="PF13515"/>
    </source>
</evidence>
<feature type="transmembrane region" description="Helical" evidence="5">
    <location>
        <begin position="244"/>
        <end position="261"/>
    </location>
</feature>
<proteinExistence type="predicted"/>
<feature type="transmembrane region" description="Helical" evidence="5">
    <location>
        <begin position="99"/>
        <end position="119"/>
    </location>
</feature>
<feature type="transmembrane region" description="Helical" evidence="5">
    <location>
        <begin position="74"/>
        <end position="93"/>
    </location>
</feature>
<organism evidence="7 8">
    <name type="scientific">Oceanobacter antarcticus</name>
    <dbReference type="NCBI Taxonomy" id="3133425"/>
    <lineage>
        <taxon>Bacteria</taxon>
        <taxon>Pseudomonadati</taxon>
        <taxon>Pseudomonadota</taxon>
        <taxon>Gammaproteobacteria</taxon>
        <taxon>Oceanospirillales</taxon>
        <taxon>Oceanospirillaceae</taxon>
        <taxon>Oceanobacter</taxon>
    </lineage>
</organism>
<comment type="subcellular location">
    <subcellularLocation>
        <location evidence="1">Membrane</location>
        <topology evidence="1">Multi-pass membrane protein</topology>
    </subcellularLocation>
</comment>
<dbReference type="EMBL" id="JBBKTX010000009">
    <property type="protein sequence ID" value="MFK4752578.1"/>
    <property type="molecule type" value="Genomic_DNA"/>
</dbReference>
<evidence type="ECO:0000256" key="2">
    <source>
        <dbReference type="ARBA" id="ARBA00022692"/>
    </source>
</evidence>
<evidence type="ECO:0000313" key="8">
    <source>
        <dbReference type="Proteomes" id="UP001620597"/>
    </source>
</evidence>
<feature type="domain" description="Integral membrane bound transporter" evidence="6">
    <location>
        <begin position="206"/>
        <end position="330"/>
    </location>
</feature>
<feature type="transmembrane region" description="Helical" evidence="5">
    <location>
        <begin position="218"/>
        <end position="237"/>
    </location>
</feature>
<keyword evidence="4 5" id="KW-0472">Membrane</keyword>
<dbReference type="Pfam" id="PF13515">
    <property type="entry name" value="FUSC_2"/>
    <property type="match status" value="1"/>
</dbReference>
<evidence type="ECO:0000313" key="7">
    <source>
        <dbReference type="EMBL" id="MFK4752578.1"/>
    </source>
</evidence>
<comment type="caution">
    <text evidence="7">The sequence shown here is derived from an EMBL/GenBank/DDBJ whole genome shotgun (WGS) entry which is preliminary data.</text>
</comment>
<evidence type="ECO:0000256" key="4">
    <source>
        <dbReference type="ARBA" id="ARBA00023136"/>
    </source>
</evidence>
<keyword evidence="3 5" id="KW-1133">Transmembrane helix</keyword>
<dbReference type="Proteomes" id="UP001620597">
    <property type="component" value="Unassembled WGS sequence"/>
</dbReference>
<keyword evidence="2 5" id="KW-0812">Transmembrane</keyword>
<accession>A0ABW8NHY0</accession>
<evidence type="ECO:0000256" key="5">
    <source>
        <dbReference type="SAM" id="Phobius"/>
    </source>
</evidence>
<evidence type="ECO:0000256" key="1">
    <source>
        <dbReference type="ARBA" id="ARBA00004141"/>
    </source>
</evidence>
<keyword evidence="8" id="KW-1185">Reference proteome</keyword>
<feature type="transmembrane region" description="Helical" evidence="5">
    <location>
        <begin position="267"/>
        <end position="282"/>
    </location>
</feature>
<reference evidence="7 8" key="1">
    <citation type="submission" date="2024-03" db="EMBL/GenBank/DDBJ databases">
        <title>High-quality draft genome sequence of Oceanobacter sp. wDCs-4.</title>
        <authorList>
            <person name="Dong C."/>
        </authorList>
    </citation>
    <scope>NUCLEOTIDE SEQUENCE [LARGE SCALE GENOMIC DNA]</scope>
    <source>
        <strain evidence="8">wDCs-4</strain>
    </source>
</reference>
<dbReference type="RefSeq" id="WP_416205797.1">
    <property type="nucleotide sequence ID" value="NZ_JBBKTX010000009.1"/>
</dbReference>
<name>A0ABW8NHY0_9GAMM</name>
<gene>
    <name evidence="7" type="ORF">WG929_09190</name>
</gene>
<protein>
    <submittedName>
        <fullName evidence="7">FUSC family protein</fullName>
    </submittedName>
</protein>
<feature type="transmembrane region" description="Helical" evidence="5">
    <location>
        <begin position="191"/>
        <end position="212"/>
    </location>
</feature>
<evidence type="ECO:0000256" key="3">
    <source>
        <dbReference type="ARBA" id="ARBA00022989"/>
    </source>
</evidence>
<feature type="transmembrane region" description="Helical" evidence="5">
    <location>
        <begin position="25"/>
        <end position="42"/>
    </location>
</feature>
<dbReference type="InterPro" id="IPR049453">
    <property type="entry name" value="Memb_transporter_dom"/>
</dbReference>
<feature type="transmembrane region" description="Helical" evidence="5">
    <location>
        <begin position="289"/>
        <end position="308"/>
    </location>
</feature>
<sequence length="353" mass="38109">MSTQPTPRDVSFVRSLFALNPSSRPYRYGLMVGICMAFPAFVGTLMGSFQQGLMAVMGSAIILYLPTSGIAQRMLTLAACTCGFAFCFFLGLWGSVHPLVSAAVLAVTAFLVSLVAGYFRIAPPGNFFFIMLAAIATVVPHEPAAIPERIGLLVMGSMATCLFAFVYSLLFPAPVAAVDLQPLSQNGIRTLVLHSALMGIFVGGGYWFAHGIGMHNPYWVPISCAAIMQGANLRMVWLRKIHRIAGTAVGMVLAFLLFKLIDGPWMLTAAIVILSFVIEMLIPRNYGYAVIFITPLTVIFAGVASHGLEMNELVFTRLLDISLGSVIGALGGVFAHWLVPRMTTVLKQRSARH</sequence>
<feature type="transmembrane region" description="Helical" evidence="5">
    <location>
        <begin position="314"/>
        <end position="339"/>
    </location>
</feature>